<protein>
    <submittedName>
        <fullName evidence="1">Uncharacterized protein</fullName>
    </submittedName>
</protein>
<dbReference type="EMBL" id="JACJIE010000012">
    <property type="protein sequence ID" value="MBA8946182.1"/>
    <property type="molecule type" value="Genomic_DNA"/>
</dbReference>
<name>A0AA40SGP2_9ACTN</name>
<proteinExistence type="predicted"/>
<reference evidence="1 2" key="1">
    <citation type="submission" date="2020-08" db="EMBL/GenBank/DDBJ databases">
        <title>Genomic Encyclopedia of Type Strains, Phase III (KMG-III): the genomes of soil and plant-associated and newly described type strains.</title>
        <authorList>
            <person name="Whitman W."/>
        </authorList>
    </citation>
    <scope>NUCLEOTIDE SEQUENCE [LARGE SCALE GENOMIC DNA]</scope>
    <source>
        <strain evidence="1 2">CECT 3271</strain>
    </source>
</reference>
<gene>
    <name evidence="1" type="ORF">FHS33_004634</name>
</gene>
<evidence type="ECO:0000313" key="2">
    <source>
        <dbReference type="Proteomes" id="UP000530412"/>
    </source>
</evidence>
<dbReference type="RefSeq" id="WP_142194594.1">
    <property type="nucleotide sequence ID" value="NZ_BMSU01000004.1"/>
</dbReference>
<comment type="caution">
    <text evidence="1">The sequence shown here is derived from an EMBL/GenBank/DDBJ whole genome shotgun (WGS) entry which is preliminary data.</text>
</comment>
<organism evidence="1 2">
    <name type="scientific">Streptomyces calvus</name>
    <dbReference type="NCBI Taxonomy" id="67282"/>
    <lineage>
        <taxon>Bacteria</taxon>
        <taxon>Bacillati</taxon>
        <taxon>Actinomycetota</taxon>
        <taxon>Actinomycetes</taxon>
        <taxon>Kitasatosporales</taxon>
        <taxon>Streptomycetaceae</taxon>
        <taxon>Streptomyces</taxon>
    </lineage>
</organism>
<accession>A0AA40SGP2</accession>
<evidence type="ECO:0000313" key="1">
    <source>
        <dbReference type="EMBL" id="MBA8946182.1"/>
    </source>
</evidence>
<dbReference type="AlphaFoldDB" id="A0AA40SGP2"/>
<sequence>MTTQATEGSAPRQHELLAFVRYQLGKMGARNEHHKFEDLCRALSRQRITRNIATATGPVSAGGDQGRDFETFISYAGGNLQDVGIFFGLEENEPIAFCCTLQSSGLPAKIRSDVEKIFDSPHRAPSVIIYFTVADVSVAARHRLAGEVSERWGARIEVIDGNSLSELLMDPECLWMATEYLGLSRELLEPGRTASAIHELMLTGDVIVRPMESLDPIRDLGLHSPLQIDVWHGLPPYVARAVDGRLDELMGRGGLVVIEGNSASGKTRTAYEAVLRSMDKFGERPIVIPKDGISLRKLISSGYQLDGSVIWLDDLERYIAPGGLDEGIIRLFGSDTGVLFIATLRSRAKAAMSQAGGSTGRSLASVFQAVMAGAKTVRVDRRLNKKERNRARHLAADLRIRTALDMAESTGFAEYIAAAPSSLERWQDGKDGANEIGAALISAAVDFRRAGYLSPIPRAWLEATFKSYLDERIRNRVRVEEVEEGFSWAVELIHGASSCLEVVGDELYAPFDYLVDHAQERSERESGKRSAFQSLANIPDDLWHELADRIEIDDPSFMSCVSMASLSPHPMLTYVYRHEVLKGATVVDSLSDSGTLLNFVRSCMDARMCIVCQAVRLKVDLVPILRVLLAGFSSIREDDEPTAEQIDCVSALFSMGDGSDLKSAESPLHAAASNFSPDEWRELGEFMIRNDMDFPGRQWIAFADSMEGKRASWPVSLKKAEGFYIRMDEVTRE</sequence>
<dbReference type="Proteomes" id="UP000530412">
    <property type="component" value="Unassembled WGS sequence"/>
</dbReference>